<reference evidence="3" key="1">
    <citation type="journal article" date="2018" name="Nat. Plants">
        <title>Whole-genome landscape of Medicago truncatula symbiotic genes.</title>
        <authorList>
            <person name="Pecrix Y."/>
            <person name="Staton S.E."/>
            <person name="Sallet E."/>
            <person name="Lelandais-Briere C."/>
            <person name="Moreau S."/>
            <person name="Carrere S."/>
            <person name="Blein T."/>
            <person name="Jardinaud M.F."/>
            <person name="Latrasse D."/>
            <person name="Zouine M."/>
            <person name="Zahm M."/>
            <person name="Kreplak J."/>
            <person name="Mayjonade B."/>
            <person name="Satge C."/>
            <person name="Perez M."/>
            <person name="Cauet S."/>
            <person name="Marande W."/>
            <person name="Chantry-Darmon C."/>
            <person name="Lopez-Roques C."/>
            <person name="Bouchez O."/>
            <person name="Berard A."/>
            <person name="Debelle F."/>
            <person name="Munos S."/>
            <person name="Bendahmane A."/>
            <person name="Berges H."/>
            <person name="Niebel A."/>
            <person name="Buitink J."/>
            <person name="Frugier F."/>
            <person name="Benhamed M."/>
            <person name="Crespi M."/>
            <person name="Gouzy J."/>
            <person name="Gamas P."/>
        </authorList>
    </citation>
    <scope>NUCLEOTIDE SEQUENCE [LARGE SCALE GENOMIC DNA]</scope>
    <source>
        <strain evidence="3">cv. Jemalong A17</strain>
    </source>
</reference>
<keyword evidence="1" id="KW-0732">Signal</keyword>
<protein>
    <submittedName>
        <fullName evidence="2">Uncharacterized protein</fullName>
    </submittedName>
</protein>
<sequence length="131" mass="14236">MTIYNCFLCPFLSLSLFFRRSIARCQKWKKIVERDVLDAANAAAQAAQGRLALVLGGVSQANGAGQTLLQNVTNSIIELIPVLAQLIIPQLPQPNGGGGVGNNAYPGAEHVIQNFINIWYDRGFVHGKLLF</sequence>
<evidence type="ECO:0000313" key="3">
    <source>
        <dbReference type="Proteomes" id="UP000265566"/>
    </source>
</evidence>
<organism evidence="2 3">
    <name type="scientific">Medicago truncatula</name>
    <name type="common">Barrel medic</name>
    <name type="synonym">Medicago tribuloides</name>
    <dbReference type="NCBI Taxonomy" id="3880"/>
    <lineage>
        <taxon>Eukaryota</taxon>
        <taxon>Viridiplantae</taxon>
        <taxon>Streptophyta</taxon>
        <taxon>Embryophyta</taxon>
        <taxon>Tracheophyta</taxon>
        <taxon>Spermatophyta</taxon>
        <taxon>Magnoliopsida</taxon>
        <taxon>eudicotyledons</taxon>
        <taxon>Gunneridae</taxon>
        <taxon>Pentapetalae</taxon>
        <taxon>rosids</taxon>
        <taxon>fabids</taxon>
        <taxon>Fabales</taxon>
        <taxon>Fabaceae</taxon>
        <taxon>Papilionoideae</taxon>
        <taxon>50 kb inversion clade</taxon>
        <taxon>NPAAA clade</taxon>
        <taxon>Hologalegina</taxon>
        <taxon>IRL clade</taxon>
        <taxon>Trifolieae</taxon>
        <taxon>Medicago</taxon>
    </lineage>
</organism>
<dbReference type="EMBL" id="PSQE01000001">
    <property type="protein sequence ID" value="RHN81041.1"/>
    <property type="molecule type" value="Genomic_DNA"/>
</dbReference>
<gene>
    <name evidence="2" type="ORF">MtrunA17_Chr1g0194761</name>
</gene>
<dbReference type="AlphaFoldDB" id="A0A396JW68"/>
<feature type="signal peptide" evidence="1">
    <location>
        <begin position="1"/>
        <end position="23"/>
    </location>
</feature>
<evidence type="ECO:0000313" key="2">
    <source>
        <dbReference type="EMBL" id="RHN81041.1"/>
    </source>
</evidence>
<dbReference type="Proteomes" id="UP000265566">
    <property type="component" value="Chromosome 1"/>
</dbReference>
<comment type="caution">
    <text evidence="2">The sequence shown here is derived from an EMBL/GenBank/DDBJ whole genome shotgun (WGS) entry which is preliminary data.</text>
</comment>
<accession>A0A396JW68</accession>
<dbReference type="Gramene" id="rna5035">
    <property type="protein sequence ID" value="RHN81041.1"/>
    <property type="gene ID" value="gene5035"/>
</dbReference>
<feature type="chain" id="PRO_5017267351" evidence="1">
    <location>
        <begin position="24"/>
        <end position="131"/>
    </location>
</feature>
<evidence type="ECO:0000256" key="1">
    <source>
        <dbReference type="SAM" id="SignalP"/>
    </source>
</evidence>
<name>A0A396JW68_MEDTR</name>
<proteinExistence type="predicted"/>